<protein>
    <submittedName>
        <fullName evidence="1">Retrovirus-related Pol Polyprotein from transposon 412</fullName>
    </submittedName>
</protein>
<dbReference type="Proteomes" id="UP000198211">
    <property type="component" value="Unassembled WGS sequence"/>
</dbReference>
<keyword evidence="2" id="KW-1185">Reference proteome</keyword>
<comment type="caution">
    <text evidence="1">The sequence shown here is derived from an EMBL/GenBank/DDBJ whole genome shotgun (WGS) entry which is preliminary data.</text>
</comment>
<dbReference type="InterPro" id="IPR051320">
    <property type="entry name" value="Viral_Replic_Matur_Polypro"/>
</dbReference>
<dbReference type="InterPro" id="IPR043128">
    <property type="entry name" value="Rev_trsase/Diguanyl_cyclase"/>
</dbReference>
<dbReference type="EMBL" id="NBNE01000904">
    <property type="protein sequence ID" value="OWZ16606.1"/>
    <property type="molecule type" value="Genomic_DNA"/>
</dbReference>
<evidence type="ECO:0000313" key="1">
    <source>
        <dbReference type="EMBL" id="OWZ16606.1"/>
    </source>
</evidence>
<dbReference type="Gene3D" id="3.30.70.270">
    <property type="match status" value="2"/>
</dbReference>
<dbReference type="AlphaFoldDB" id="A0A225WFV0"/>
<proteinExistence type="predicted"/>
<evidence type="ECO:0000313" key="2">
    <source>
        <dbReference type="Proteomes" id="UP000198211"/>
    </source>
</evidence>
<accession>A0A225WFV0</accession>
<dbReference type="STRING" id="4795.A0A225WFV0"/>
<dbReference type="Gene3D" id="3.10.10.10">
    <property type="entry name" value="HIV Type 1 Reverse Transcriptase, subunit A, domain 1"/>
    <property type="match status" value="1"/>
</dbReference>
<dbReference type="InterPro" id="IPR043502">
    <property type="entry name" value="DNA/RNA_pol_sf"/>
</dbReference>
<dbReference type="PANTHER" id="PTHR33064:SF37">
    <property type="entry name" value="RIBONUCLEASE H"/>
    <property type="match status" value="1"/>
</dbReference>
<name>A0A225WFV0_9STRA</name>
<dbReference type="SUPFAM" id="SSF56672">
    <property type="entry name" value="DNA/RNA polymerases"/>
    <property type="match status" value="1"/>
</dbReference>
<gene>
    <name evidence="1" type="ORF">PHMEG_0009590</name>
</gene>
<organism evidence="1 2">
    <name type="scientific">Phytophthora megakarya</name>
    <dbReference type="NCBI Taxonomy" id="4795"/>
    <lineage>
        <taxon>Eukaryota</taxon>
        <taxon>Sar</taxon>
        <taxon>Stramenopiles</taxon>
        <taxon>Oomycota</taxon>
        <taxon>Peronosporomycetes</taxon>
        <taxon>Peronosporales</taxon>
        <taxon>Peronosporaceae</taxon>
        <taxon>Phytophthora</taxon>
    </lineage>
</organism>
<dbReference type="PANTHER" id="PTHR33064">
    <property type="entry name" value="POL PROTEIN"/>
    <property type="match status" value="1"/>
</dbReference>
<reference evidence="2" key="1">
    <citation type="submission" date="2017-03" db="EMBL/GenBank/DDBJ databases">
        <title>Phytopthora megakarya and P. palmivora, two closely related causual agents of cacao black pod achieved similar genome size and gene model numbers by different mechanisms.</title>
        <authorList>
            <person name="Ali S."/>
            <person name="Shao J."/>
            <person name="Larry D.J."/>
            <person name="Kronmiller B."/>
            <person name="Shen D."/>
            <person name="Strem M.D."/>
            <person name="Melnick R.L."/>
            <person name="Guiltinan M.J."/>
            <person name="Tyler B.M."/>
            <person name="Meinhardt L.W."/>
            <person name="Bailey B.A."/>
        </authorList>
    </citation>
    <scope>NUCLEOTIDE SEQUENCE [LARGE SCALE GENOMIC DNA]</scope>
    <source>
        <strain evidence="2">zdho120</strain>
    </source>
</reference>
<sequence length="202" mass="23041">MSGSIWYSCFDLLSGYYQILKDVSITAFQTPHGMFDYLAVPMGFSNAPATFNRSKQYLKICVTSLQLIDDVYVFTKHADVESHLAAVRKVFELCKAKVVLETREVPIVLRRDFVGRNGVRIDPDKVSVIRNWLRPQTAKELQSFLCTTVYVQRFCKGYSELSAPLFNLIVPKDKRSLTWSPESCKTFEQLKEALTSASATRF</sequence>
<dbReference type="OrthoDB" id="8947436at2759"/>